<dbReference type="EMBL" id="GGEC01069768">
    <property type="protein sequence ID" value="MBX50252.1"/>
    <property type="molecule type" value="Transcribed_RNA"/>
</dbReference>
<evidence type="ECO:0000313" key="1">
    <source>
        <dbReference type="EMBL" id="MBX50252.1"/>
    </source>
</evidence>
<dbReference type="AlphaFoldDB" id="A0A2P2P675"/>
<accession>A0A2P2P675</accession>
<name>A0A2P2P675_RHIMU</name>
<reference evidence="1" key="1">
    <citation type="submission" date="2018-02" db="EMBL/GenBank/DDBJ databases">
        <title>Rhizophora mucronata_Transcriptome.</title>
        <authorList>
            <person name="Meera S.P."/>
            <person name="Sreeshan A."/>
            <person name="Augustine A."/>
        </authorList>
    </citation>
    <scope>NUCLEOTIDE SEQUENCE</scope>
    <source>
        <tissue evidence="1">Leaf</tissue>
    </source>
</reference>
<protein>
    <submittedName>
        <fullName evidence="1">Uncharacterized protein</fullName>
    </submittedName>
</protein>
<organism evidence="1">
    <name type="scientific">Rhizophora mucronata</name>
    <name type="common">Asiatic mangrove</name>
    <dbReference type="NCBI Taxonomy" id="61149"/>
    <lineage>
        <taxon>Eukaryota</taxon>
        <taxon>Viridiplantae</taxon>
        <taxon>Streptophyta</taxon>
        <taxon>Embryophyta</taxon>
        <taxon>Tracheophyta</taxon>
        <taxon>Spermatophyta</taxon>
        <taxon>Magnoliopsida</taxon>
        <taxon>eudicotyledons</taxon>
        <taxon>Gunneridae</taxon>
        <taxon>Pentapetalae</taxon>
        <taxon>rosids</taxon>
        <taxon>fabids</taxon>
        <taxon>Malpighiales</taxon>
        <taxon>Rhizophoraceae</taxon>
        <taxon>Rhizophora</taxon>
    </lineage>
</organism>
<proteinExistence type="predicted"/>
<sequence>MPSFLLAKFPRLKSLSFCLSFRFLNSLFYHNIVLD</sequence>